<evidence type="ECO:0000259" key="7">
    <source>
        <dbReference type="Pfam" id="PF01103"/>
    </source>
</evidence>
<dbReference type="PANTHER" id="PTHR12815">
    <property type="entry name" value="SORTING AND ASSEMBLY MACHINERY SAMM50 PROTEIN FAMILY MEMBER"/>
    <property type="match status" value="1"/>
</dbReference>
<dbReference type="InterPro" id="IPR000184">
    <property type="entry name" value="Bac_surfAg_D15"/>
</dbReference>
<dbReference type="PANTHER" id="PTHR12815:SF47">
    <property type="entry name" value="TRANSLOCATION AND ASSEMBLY MODULE SUBUNIT TAMA"/>
    <property type="match status" value="1"/>
</dbReference>
<dbReference type="GO" id="GO:0019867">
    <property type="term" value="C:outer membrane"/>
    <property type="evidence" value="ECO:0007669"/>
    <property type="project" value="InterPro"/>
</dbReference>
<dbReference type="Proteomes" id="UP000245870">
    <property type="component" value="Unassembled WGS sequence"/>
</dbReference>
<evidence type="ECO:0000256" key="3">
    <source>
        <dbReference type="ARBA" id="ARBA00022729"/>
    </source>
</evidence>
<keyword evidence="3" id="KW-0732">Signal</keyword>
<feature type="domain" description="Bacterial surface antigen (D15)" evidence="7">
    <location>
        <begin position="558"/>
        <end position="744"/>
    </location>
</feature>
<dbReference type="EMBL" id="QENY01000020">
    <property type="protein sequence ID" value="PVX49336.1"/>
    <property type="molecule type" value="Genomic_DNA"/>
</dbReference>
<organism evidence="8 9">
    <name type="scientific">Hallella colorans</name>
    <dbReference type="NCBI Taxonomy" id="1703337"/>
    <lineage>
        <taxon>Bacteria</taxon>
        <taxon>Pseudomonadati</taxon>
        <taxon>Bacteroidota</taxon>
        <taxon>Bacteroidia</taxon>
        <taxon>Bacteroidales</taxon>
        <taxon>Prevotellaceae</taxon>
        <taxon>Hallella</taxon>
    </lineage>
</organism>
<protein>
    <submittedName>
        <fullName evidence="8">Outer membrane protein assembly factor BamA</fullName>
    </submittedName>
</protein>
<keyword evidence="9" id="KW-1185">Reference proteome</keyword>
<name>A0A2U0U0A0_9BACT</name>
<sequence length="747" mass="85825">MTLKVVSLKTKYILYLSVLVCLLSACGSSRLIPDNSYLLESVEIKSDDKRVDVSSLTPYIRQHANSKWFSLFKIPLGTYALAGNDSAKWINRTLRRAGEAPVLYDAEQAAQSVDDLRTALRNMGFMHAGVDLRTKVRGKKLKAIYILHLGDPYFISRVDYDIKDERIKAILRNYARATPNNSKGSMLRAGDRFTVDKLDEERERITKILKDSGYYRFHKDFIQYQADSAANSRDIGLTLHLMGFKADGSSVETLHPRYTIRNINFQNSDGGVIPLRRRVLENNTYIQRGALFCATDLQKTYNRFGRMQAVRYTDIRFQEVPDTSLLDVDINIGMGKSRSVSFRPEGTNTAGNLGAAASLSYENRNIFRGAETFSVELRGAFEAITGLEGYRDKNYEEYGVETKLQFPRFIAPFISTVARRRSNATSELSLTWDLQNRPEFHRRVFSSAWRYRWAMPHRNISYRVDFPDLNYVYMPWISDTFKRDYLDNASNRNAILRYNYEDLFIMRAGFGLSYSDGVDALRANVETAGGALSVLSRLMGSGKNRRGQYTFLNIAYAQYLKFDFDYTRLIRFDSRNELALHGDFGLAWPYGNSSILPFEKRYFAGGANGVRAWSVRSLGPGKYRGTDGRIDFINQTGDMKLYLSAEYRTYLFWKLNGAFFVDAGNVWTLRDYAEQVGGQFKIDEFYKQIAVGYGLGLRLNFNFFILRFDMGMKAVNPAYDTHREHWPLLYPKFSRDFCFHFAVGMPF</sequence>
<keyword evidence="2 6" id="KW-0812">Transmembrane</keyword>
<reference evidence="8 9" key="1">
    <citation type="submission" date="2018-05" db="EMBL/GenBank/DDBJ databases">
        <title>Genomic Encyclopedia of Type Strains, Phase IV (KMG-IV): sequencing the most valuable type-strain genomes for metagenomic binning, comparative biology and taxonomic classification.</title>
        <authorList>
            <person name="Goeker M."/>
        </authorList>
    </citation>
    <scope>NUCLEOTIDE SEQUENCE [LARGE SCALE GENOMIC DNA]</scope>
    <source>
        <strain evidence="8 9">DSM 100333</strain>
    </source>
</reference>
<dbReference type="InterPro" id="IPR039910">
    <property type="entry name" value="D15-like"/>
</dbReference>
<dbReference type="Gene3D" id="2.40.160.50">
    <property type="entry name" value="membrane protein fhac: a member of the omp85/tpsb transporter family"/>
    <property type="match status" value="1"/>
</dbReference>
<evidence type="ECO:0000256" key="2">
    <source>
        <dbReference type="ARBA" id="ARBA00022692"/>
    </source>
</evidence>
<comment type="subcellular location">
    <subcellularLocation>
        <location evidence="1">Membrane</location>
    </subcellularLocation>
</comment>
<evidence type="ECO:0000256" key="1">
    <source>
        <dbReference type="ARBA" id="ARBA00004370"/>
    </source>
</evidence>
<proteinExistence type="predicted"/>
<evidence type="ECO:0000256" key="5">
    <source>
        <dbReference type="ARBA" id="ARBA00023237"/>
    </source>
</evidence>
<accession>A0A2U0U0A0</accession>
<dbReference type="Pfam" id="PF01103">
    <property type="entry name" value="Omp85"/>
    <property type="match status" value="1"/>
</dbReference>
<evidence type="ECO:0000256" key="4">
    <source>
        <dbReference type="ARBA" id="ARBA00023136"/>
    </source>
</evidence>
<dbReference type="AlphaFoldDB" id="A0A2U0U0A0"/>
<feature type="transmembrane region" description="Helical" evidence="6">
    <location>
        <begin position="12"/>
        <end position="32"/>
    </location>
</feature>
<evidence type="ECO:0000313" key="9">
    <source>
        <dbReference type="Proteomes" id="UP000245870"/>
    </source>
</evidence>
<evidence type="ECO:0000313" key="8">
    <source>
        <dbReference type="EMBL" id="PVX49336.1"/>
    </source>
</evidence>
<gene>
    <name evidence="8" type="ORF">C7379_12030</name>
</gene>
<evidence type="ECO:0000256" key="6">
    <source>
        <dbReference type="SAM" id="Phobius"/>
    </source>
</evidence>
<dbReference type="PROSITE" id="PS51257">
    <property type="entry name" value="PROKAR_LIPOPROTEIN"/>
    <property type="match status" value="1"/>
</dbReference>
<comment type="caution">
    <text evidence="8">The sequence shown here is derived from an EMBL/GenBank/DDBJ whole genome shotgun (WGS) entry which is preliminary data.</text>
</comment>
<dbReference type="RefSeq" id="WP_423785595.1">
    <property type="nucleotide sequence ID" value="NZ_CAMQYP010000036.1"/>
</dbReference>
<keyword evidence="5" id="KW-0998">Cell outer membrane</keyword>
<keyword evidence="4 6" id="KW-0472">Membrane</keyword>
<keyword evidence="6" id="KW-1133">Transmembrane helix</keyword>